<feature type="domain" description="CBS" evidence="12">
    <location>
        <begin position="208"/>
        <end position="269"/>
    </location>
</feature>
<dbReference type="InterPro" id="IPR036318">
    <property type="entry name" value="FAD-bd_PCMH-like_sf"/>
</dbReference>
<dbReference type="SMART" id="SM01091">
    <property type="entry name" value="CorC_HlyC"/>
    <property type="match status" value="1"/>
</dbReference>
<evidence type="ECO:0000256" key="7">
    <source>
        <dbReference type="ARBA" id="ARBA00023122"/>
    </source>
</evidence>
<gene>
    <name evidence="14" type="primary">yfjD</name>
    <name evidence="14" type="ORF">PKB_1084</name>
</gene>
<dbReference type="PROSITE" id="PS51371">
    <property type="entry name" value="CBS"/>
    <property type="match status" value="2"/>
</dbReference>
<organism evidence="14 15">
    <name type="scientific">Pseudomonas knackmussii (strain DSM 6978 / CCUG 54928 / LMG 23759 / B13)</name>
    <dbReference type="NCBI Taxonomy" id="1301098"/>
    <lineage>
        <taxon>Bacteria</taxon>
        <taxon>Pseudomonadati</taxon>
        <taxon>Pseudomonadota</taxon>
        <taxon>Gammaproteobacteria</taxon>
        <taxon>Pseudomonadales</taxon>
        <taxon>Pseudomonadaceae</taxon>
        <taxon>Pseudomonas</taxon>
    </lineage>
</organism>
<accession>A0A024HCY5</accession>
<keyword evidence="7 9" id="KW-0129">CBS domain</keyword>
<dbReference type="PANTHER" id="PTHR22777:SF32">
    <property type="entry name" value="UPF0053 INNER MEMBRANE PROTEIN YFJD"/>
    <property type="match status" value="1"/>
</dbReference>
<evidence type="ECO:0000256" key="1">
    <source>
        <dbReference type="ARBA" id="ARBA00004651"/>
    </source>
</evidence>
<protein>
    <submittedName>
        <fullName evidence="14">UPF0053 inner membrane protein yfjD</fullName>
    </submittedName>
</protein>
<dbReference type="GO" id="GO:0005886">
    <property type="term" value="C:plasma membrane"/>
    <property type="evidence" value="ECO:0007669"/>
    <property type="project" value="UniProtKB-SubCell"/>
</dbReference>
<evidence type="ECO:0000256" key="6">
    <source>
        <dbReference type="ARBA" id="ARBA00022989"/>
    </source>
</evidence>
<evidence type="ECO:0000256" key="5">
    <source>
        <dbReference type="ARBA" id="ARBA00022737"/>
    </source>
</evidence>
<dbReference type="Gene3D" id="3.30.465.10">
    <property type="match status" value="1"/>
</dbReference>
<evidence type="ECO:0000313" key="15">
    <source>
        <dbReference type="Proteomes" id="UP000025241"/>
    </source>
</evidence>
<dbReference type="PROSITE" id="PS51846">
    <property type="entry name" value="CNNM"/>
    <property type="match status" value="1"/>
</dbReference>
<proteinExistence type="inferred from homology"/>
<dbReference type="FunFam" id="3.30.465.10:FF:000010">
    <property type="entry name" value="DUF21 domain-containing protein"/>
    <property type="match status" value="1"/>
</dbReference>
<dbReference type="InterPro" id="IPR000644">
    <property type="entry name" value="CBS_dom"/>
</dbReference>
<dbReference type="PANTHER" id="PTHR22777">
    <property type="entry name" value="HEMOLYSIN-RELATED"/>
    <property type="match status" value="1"/>
</dbReference>
<feature type="transmembrane region" description="Helical" evidence="11">
    <location>
        <begin position="124"/>
        <end position="146"/>
    </location>
</feature>
<evidence type="ECO:0000256" key="3">
    <source>
        <dbReference type="ARBA" id="ARBA00022475"/>
    </source>
</evidence>
<feature type="domain" description="CNNM transmembrane" evidence="13">
    <location>
        <begin position="2"/>
        <end position="192"/>
    </location>
</feature>
<dbReference type="RefSeq" id="WP_043249660.1">
    <property type="nucleotide sequence ID" value="NZ_HG322950.1"/>
</dbReference>
<evidence type="ECO:0000256" key="10">
    <source>
        <dbReference type="PROSITE-ProRule" id="PRU01193"/>
    </source>
</evidence>
<dbReference type="KEGG" id="pkc:PKB_1084"/>
<dbReference type="Gene3D" id="3.10.580.10">
    <property type="entry name" value="CBS-domain"/>
    <property type="match status" value="1"/>
</dbReference>
<evidence type="ECO:0000313" key="14">
    <source>
        <dbReference type="EMBL" id="CDF82449.1"/>
    </source>
</evidence>
<feature type="transmembrane region" description="Helical" evidence="11">
    <location>
        <begin position="92"/>
        <end position="112"/>
    </location>
</feature>
<comment type="subcellular location">
    <subcellularLocation>
        <location evidence="1">Cell membrane</location>
        <topology evidence="1">Multi-pass membrane protein</topology>
    </subcellularLocation>
</comment>
<dbReference type="GO" id="GO:0050660">
    <property type="term" value="F:flavin adenine dinucleotide binding"/>
    <property type="evidence" value="ECO:0007669"/>
    <property type="project" value="InterPro"/>
</dbReference>
<dbReference type="Pfam" id="PF00571">
    <property type="entry name" value="CBS"/>
    <property type="match status" value="1"/>
</dbReference>
<dbReference type="Pfam" id="PF01595">
    <property type="entry name" value="CNNM"/>
    <property type="match status" value="1"/>
</dbReference>
<reference evidence="14 15" key="1">
    <citation type="submission" date="2013-03" db="EMBL/GenBank/DDBJ databases">
        <authorList>
            <person name="Linke B."/>
        </authorList>
    </citation>
    <scope>NUCLEOTIDE SEQUENCE [LARGE SCALE GENOMIC DNA]</scope>
    <source>
        <strain evidence="14 15">B13</strain>
    </source>
</reference>
<keyword evidence="8 10" id="KW-0472">Membrane</keyword>
<keyword evidence="5" id="KW-0677">Repeat</keyword>
<dbReference type="SUPFAM" id="SSF56176">
    <property type="entry name" value="FAD-binding/transporter-associated domain-like"/>
    <property type="match status" value="1"/>
</dbReference>
<dbReference type="PATRIC" id="fig|1301098.3.peg.1096"/>
<keyword evidence="4 10" id="KW-0812">Transmembrane</keyword>
<dbReference type="InterPro" id="IPR005170">
    <property type="entry name" value="Transptr-assoc_dom"/>
</dbReference>
<dbReference type="CDD" id="cd04590">
    <property type="entry name" value="CBS_pair_CorC_HlyC_assoc"/>
    <property type="match status" value="1"/>
</dbReference>
<dbReference type="STRING" id="1301098.PKB_1084"/>
<dbReference type="HOGENOM" id="CLU_015237_4_1_6"/>
<reference evidence="14 15" key="2">
    <citation type="submission" date="2014-05" db="EMBL/GenBank/DDBJ databases">
        <title>Genome sequence of the 3-chlorobenzoate degrading bacterium Pseudomonas knackmussii B13 shows multiple evidence for horizontal gene transfer.</title>
        <authorList>
            <person name="Miyazaki R."/>
            <person name="Bertelli C."/>
            <person name="Falquet L."/>
            <person name="Robinson-Rechavi M."/>
            <person name="Gharib W."/>
            <person name="Roy S."/>
            <person name="Van der Meer J.R."/>
        </authorList>
    </citation>
    <scope>NUCLEOTIDE SEQUENCE [LARGE SCALE GENOMIC DNA]</scope>
    <source>
        <strain evidence="14 15">B13</strain>
    </source>
</reference>
<dbReference type="OrthoDB" id="9797674at2"/>
<dbReference type="InterPro" id="IPR046342">
    <property type="entry name" value="CBS_dom_sf"/>
</dbReference>
<evidence type="ECO:0000256" key="2">
    <source>
        <dbReference type="ARBA" id="ARBA00006337"/>
    </source>
</evidence>
<feature type="transmembrane region" description="Helical" evidence="11">
    <location>
        <begin position="12"/>
        <end position="33"/>
    </location>
</feature>
<feature type="domain" description="CBS" evidence="12">
    <location>
        <begin position="271"/>
        <end position="333"/>
    </location>
</feature>
<dbReference type="SUPFAM" id="SSF54631">
    <property type="entry name" value="CBS-domain pair"/>
    <property type="match status" value="1"/>
</dbReference>
<dbReference type="Proteomes" id="UP000025241">
    <property type="component" value="Chromosome I"/>
</dbReference>
<keyword evidence="6 10" id="KW-1133">Transmembrane helix</keyword>
<dbReference type="Pfam" id="PF03471">
    <property type="entry name" value="CorC_HlyC"/>
    <property type="match status" value="1"/>
</dbReference>
<evidence type="ECO:0000256" key="11">
    <source>
        <dbReference type="SAM" id="Phobius"/>
    </source>
</evidence>
<sequence>MDDIQPGYLVGLLIFLLFCSAFFSSVETGVLSIDRYRLRHLAKQGNRAARRTSWLLLRTDRLLGTILIGNNLVNVVASSLATLLALRLWGDFAVAPTALVLTLILLIFGEITPKTYATLRPERVAFPASLPLLWLQRLFSPLLWLMNGVSNNILRLFGLDATQRKSKPLSSDELRSVVSDSSEKLSGNRQDMLLSILDLEKITVNDLMVPRNEVQGIDLDGELESIISQLRNTTHTRLPVFRNDINQIEGIVHIRQIARLLTHDQLTKESLRAACLEPYFIPESTPLTTQLINFQKQKRRIGIVVDEYGEVIGIITLEDILEEIVGEFSNADALRNPDIHPQSDGTYVIDGSANLRELNRTLGWQLPSEGPKTLNGLVTEALEQIPDCPVCLRIGPYRLEILQSGENRVKSVRVWLTGRAAAPLQDSPDELA</sequence>
<keyword evidence="15" id="KW-1185">Reference proteome</keyword>
<dbReference type="InterPro" id="IPR002550">
    <property type="entry name" value="CNNM"/>
</dbReference>
<evidence type="ECO:0000256" key="4">
    <source>
        <dbReference type="ARBA" id="ARBA00022692"/>
    </source>
</evidence>
<comment type="similarity">
    <text evidence="2">Belongs to the UPF0053 family.</text>
</comment>
<evidence type="ECO:0000256" key="9">
    <source>
        <dbReference type="PROSITE-ProRule" id="PRU00703"/>
    </source>
</evidence>
<dbReference type="eggNOG" id="COG4536">
    <property type="taxonomic scope" value="Bacteria"/>
</dbReference>
<dbReference type="EMBL" id="HG322950">
    <property type="protein sequence ID" value="CDF82449.1"/>
    <property type="molecule type" value="Genomic_DNA"/>
</dbReference>
<dbReference type="InterPro" id="IPR044751">
    <property type="entry name" value="Ion_transp-like_CBS"/>
</dbReference>
<dbReference type="AlphaFoldDB" id="A0A024HCY5"/>
<feature type="transmembrane region" description="Helical" evidence="11">
    <location>
        <begin position="62"/>
        <end position="86"/>
    </location>
</feature>
<evidence type="ECO:0000259" key="12">
    <source>
        <dbReference type="PROSITE" id="PS51371"/>
    </source>
</evidence>
<evidence type="ECO:0000256" key="8">
    <source>
        <dbReference type="ARBA" id="ARBA00023136"/>
    </source>
</evidence>
<name>A0A024HCY5_PSEKB</name>
<evidence type="ECO:0000259" key="13">
    <source>
        <dbReference type="PROSITE" id="PS51846"/>
    </source>
</evidence>
<keyword evidence="3" id="KW-1003">Cell membrane</keyword>
<dbReference type="InterPro" id="IPR016169">
    <property type="entry name" value="FAD-bd_PCMH_sub2"/>
</dbReference>